<dbReference type="Proteomes" id="UP000828941">
    <property type="component" value="Chromosome 12"/>
</dbReference>
<reference evidence="1 2" key="1">
    <citation type="journal article" date="2022" name="DNA Res.">
        <title>Chromosomal-level genome assembly of the orchid tree Bauhinia variegata (Leguminosae; Cercidoideae) supports the allotetraploid origin hypothesis of Bauhinia.</title>
        <authorList>
            <person name="Zhong Y."/>
            <person name="Chen Y."/>
            <person name="Zheng D."/>
            <person name="Pang J."/>
            <person name="Liu Y."/>
            <person name="Luo S."/>
            <person name="Meng S."/>
            <person name="Qian L."/>
            <person name="Wei D."/>
            <person name="Dai S."/>
            <person name="Zhou R."/>
        </authorList>
    </citation>
    <scope>NUCLEOTIDE SEQUENCE [LARGE SCALE GENOMIC DNA]</scope>
    <source>
        <strain evidence="1">BV-YZ2020</strain>
    </source>
</reference>
<dbReference type="EMBL" id="CM039437">
    <property type="protein sequence ID" value="KAI4308467.1"/>
    <property type="molecule type" value="Genomic_DNA"/>
</dbReference>
<accession>A0ACB9LG22</accession>
<organism evidence="1 2">
    <name type="scientific">Bauhinia variegata</name>
    <name type="common">Purple orchid tree</name>
    <name type="synonym">Phanera variegata</name>
    <dbReference type="NCBI Taxonomy" id="167791"/>
    <lineage>
        <taxon>Eukaryota</taxon>
        <taxon>Viridiplantae</taxon>
        <taxon>Streptophyta</taxon>
        <taxon>Embryophyta</taxon>
        <taxon>Tracheophyta</taxon>
        <taxon>Spermatophyta</taxon>
        <taxon>Magnoliopsida</taxon>
        <taxon>eudicotyledons</taxon>
        <taxon>Gunneridae</taxon>
        <taxon>Pentapetalae</taxon>
        <taxon>rosids</taxon>
        <taxon>fabids</taxon>
        <taxon>Fabales</taxon>
        <taxon>Fabaceae</taxon>
        <taxon>Cercidoideae</taxon>
        <taxon>Cercideae</taxon>
        <taxon>Bauhiniinae</taxon>
        <taxon>Bauhinia</taxon>
    </lineage>
</organism>
<evidence type="ECO:0000313" key="1">
    <source>
        <dbReference type="EMBL" id="KAI4308467.1"/>
    </source>
</evidence>
<evidence type="ECO:0000313" key="2">
    <source>
        <dbReference type="Proteomes" id="UP000828941"/>
    </source>
</evidence>
<gene>
    <name evidence="1" type="ORF">L6164_031544</name>
</gene>
<name>A0ACB9LG22_BAUVA</name>
<proteinExistence type="predicted"/>
<protein>
    <submittedName>
        <fullName evidence="1">Uncharacterized protein</fullName>
    </submittedName>
</protein>
<comment type="caution">
    <text evidence="1">The sequence shown here is derived from an EMBL/GenBank/DDBJ whole genome shotgun (WGS) entry which is preliminary data.</text>
</comment>
<keyword evidence="2" id="KW-1185">Reference proteome</keyword>
<sequence>MTSLNSKYFHVTISGCKNLTLQILTIRAPSESPNTDGIHIGKSIGVNITGANIQTGDDCVSVGDGSQQINIEKVRCGPGHGISVEYPDEEPVIGIIVKSCSMSNTKNGIRIKTWPASSRGLAADLHFEDFVKKNVCRPIIIDQRYCPYGKCKAKVPSRVKISTVSFKKMRGTSATRVAMKLGCSRRIPCQNVMIRDINLTYTGSGSTSATTLSECANVEVMVSGQTPSKVKISKVTFKNIRGTSGTAEGVILLCSSGVPCDGVELSDIDLTFNGAPATAKCANVKPTVTGKAPTCAAA</sequence>